<evidence type="ECO:0000256" key="4">
    <source>
        <dbReference type="ARBA" id="ARBA00022801"/>
    </source>
</evidence>
<dbReference type="SMART" id="SM00404">
    <property type="entry name" value="PTPc_motif"/>
    <property type="match status" value="1"/>
</dbReference>
<dbReference type="Proteomes" id="UP000271241">
    <property type="component" value="Unassembled WGS sequence"/>
</dbReference>
<dbReference type="InterPro" id="IPR050561">
    <property type="entry name" value="PTP"/>
</dbReference>
<dbReference type="EMBL" id="KZ992427">
    <property type="protein sequence ID" value="RKP11093.1"/>
    <property type="molecule type" value="Genomic_DNA"/>
</dbReference>
<keyword evidence="8" id="KW-0636">Prenylation</keyword>
<evidence type="ECO:0000256" key="9">
    <source>
        <dbReference type="ARBA" id="ARBA00051722"/>
    </source>
</evidence>
<dbReference type="InterPro" id="IPR000387">
    <property type="entry name" value="Tyr_Pase_dom"/>
</dbReference>
<keyword evidence="5" id="KW-0904">Protein phosphatase</keyword>
<evidence type="ECO:0000259" key="10">
    <source>
        <dbReference type="PROSITE" id="PS50056"/>
    </source>
</evidence>
<evidence type="ECO:0000256" key="1">
    <source>
        <dbReference type="ARBA" id="ARBA00009580"/>
    </source>
</evidence>
<dbReference type="CDD" id="cd14500">
    <property type="entry name" value="PTP-IVa"/>
    <property type="match status" value="1"/>
</dbReference>
<name>A0A4P9XXC4_9FUNG</name>
<sequence length="191" mass="21364">MSAGTSMAGLINPPSLIEYGPLRLLIADAPSDHTLPIYIKEFAKYGVTDVVRVCEPTYQRARLERAGYRVHDWSFDDGCEPPDTIIEHWLGLLETRFGPEARLARSTNGVSGTRPPPDQLTDDTDLCVAIHCVAGLGRAPLLVAIALIEYGMSPLDSVAYVRERRRGAINNRQLRYVERYRRHTRKGCIIC</sequence>
<comment type="catalytic activity">
    <reaction evidence="9">
        <text>O-phospho-L-tyrosyl-[protein] + H2O = L-tyrosyl-[protein] + phosphate</text>
        <dbReference type="Rhea" id="RHEA:10684"/>
        <dbReference type="Rhea" id="RHEA-COMP:10136"/>
        <dbReference type="Rhea" id="RHEA-COMP:20101"/>
        <dbReference type="ChEBI" id="CHEBI:15377"/>
        <dbReference type="ChEBI" id="CHEBI:43474"/>
        <dbReference type="ChEBI" id="CHEBI:46858"/>
        <dbReference type="ChEBI" id="CHEBI:61978"/>
        <dbReference type="EC" id="3.1.3.48"/>
    </reaction>
</comment>
<evidence type="ECO:0000256" key="7">
    <source>
        <dbReference type="ARBA" id="ARBA00023288"/>
    </source>
</evidence>
<protein>
    <recommendedName>
        <fullName evidence="2">protein-tyrosine-phosphatase</fullName>
        <ecNumber evidence="2">3.1.3.48</ecNumber>
    </recommendedName>
</protein>
<evidence type="ECO:0000256" key="5">
    <source>
        <dbReference type="ARBA" id="ARBA00022912"/>
    </source>
</evidence>
<dbReference type="PANTHER" id="PTHR23339">
    <property type="entry name" value="TYROSINE SPECIFIC PROTEIN PHOSPHATASE AND DUAL SPECIFICITY PROTEIN PHOSPHATASE"/>
    <property type="match status" value="1"/>
</dbReference>
<dbReference type="GO" id="GO:0005737">
    <property type="term" value="C:cytoplasm"/>
    <property type="evidence" value="ECO:0007669"/>
    <property type="project" value="UniProtKB-ARBA"/>
</dbReference>
<keyword evidence="12" id="KW-1185">Reference proteome</keyword>
<dbReference type="EC" id="3.1.3.48" evidence="2"/>
<evidence type="ECO:0000313" key="12">
    <source>
        <dbReference type="Proteomes" id="UP000271241"/>
    </source>
</evidence>
<evidence type="ECO:0000256" key="8">
    <source>
        <dbReference type="ARBA" id="ARBA00023289"/>
    </source>
</evidence>
<dbReference type="SUPFAM" id="SSF52799">
    <property type="entry name" value="(Phosphotyrosine protein) phosphatases II"/>
    <property type="match status" value="1"/>
</dbReference>
<dbReference type="InterPro" id="IPR029021">
    <property type="entry name" value="Prot-tyrosine_phosphatase-like"/>
</dbReference>
<accession>A0A4P9XXC4</accession>
<evidence type="ECO:0000256" key="3">
    <source>
        <dbReference type="ARBA" id="ARBA00022481"/>
    </source>
</evidence>
<dbReference type="GO" id="GO:0004725">
    <property type="term" value="F:protein tyrosine phosphatase activity"/>
    <property type="evidence" value="ECO:0007669"/>
    <property type="project" value="UniProtKB-EC"/>
</dbReference>
<keyword evidence="3" id="KW-0488">Methylation</keyword>
<dbReference type="OrthoDB" id="5632at2759"/>
<organism evidence="11 12">
    <name type="scientific">Thamnocephalis sphaerospora</name>
    <dbReference type="NCBI Taxonomy" id="78915"/>
    <lineage>
        <taxon>Eukaryota</taxon>
        <taxon>Fungi</taxon>
        <taxon>Fungi incertae sedis</taxon>
        <taxon>Zoopagomycota</taxon>
        <taxon>Zoopagomycotina</taxon>
        <taxon>Zoopagomycetes</taxon>
        <taxon>Zoopagales</taxon>
        <taxon>Sigmoideomycetaceae</taxon>
        <taxon>Thamnocephalis</taxon>
    </lineage>
</organism>
<keyword evidence="4" id="KW-0378">Hydrolase</keyword>
<dbReference type="PROSITE" id="PS50056">
    <property type="entry name" value="TYR_PHOSPHATASE_2"/>
    <property type="match status" value="1"/>
</dbReference>
<reference evidence="12" key="1">
    <citation type="journal article" date="2018" name="Nat. Microbiol.">
        <title>Leveraging single-cell genomics to expand the fungal tree of life.</title>
        <authorList>
            <person name="Ahrendt S.R."/>
            <person name="Quandt C.A."/>
            <person name="Ciobanu D."/>
            <person name="Clum A."/>
            <person name="Salamov A."/>
            <person name="Andreopoulos B."/>
            <person name="Cheng J.F."/>
            <person name="Woyke T."/>
            <person name="Pelin A."/>
            <person name="Henrissat B."/>
            <person name="Reynolds N.K."/>
            <person name="Benny G.L."/>
            <person name="Smith M.E."/>
            <person name="James T.Y."/>
            <person name="Grigoriev I.V."/>
        </authorList>
    </citation>
    <scope>NUCLEOTIDE SEQUENCE [LARGE SCALE GENOMIC DNA]</scope>
    <source>
        <strain evidence="12">RSA 1356</strain>
    </source>
</reference>
<evidence type="ECO:0000256" key="6">
    <source>
        <dbReference type="ARBA" id="ARBA00023157"/>
    </source>
</evidence>
<keyword evidence="6" id="KW-1015">Disulfide bond</keyword>
<evidence type="ECO:0000313" key="11">
    <source>
        <dbReference type="EMBL" id="RKP11093.1"/>
    </source>
</evidence>
<proteinExistence type="inferred from homology"/>
<gene>
    <name evidence="11" type="ORF">THASP1DRAFT_33926</name>
</gene>
<dbReference type="Gene3D" id="3.90.190.10">
    <property type="entry name" value="Protein tyrosine phosphatase superfamily"/>
    <property type="match status" value="1"/>
</dbReference>
<comment type="similarity">
    <text evidence="1">Belongs to the protein-tyrosine phosphatase family.</text>
</comment>
<dbReference type="FunFam" id="3.90.190.10:FF:000086">
    <property type="entry name" value="Protein tyrosine phosphatase-like protein"/>
    <property type="match status" value="1"/>
</dbReference>
<evidence type="ECO:0000256" key="2">
    <source>
        <dbReference type="ARBA" id="ARBA00013064"/>
    </source>
</evidence>
<dbReference type="STRING" id="78915.A0A4P9XXC4"/>
<keyword evidence="7" id="KW-0449">Lipoprotein</keyword>
<dbReference type="InterPro" id="IPR003595">
    <property type="entry name" value="Tyr_Pase_cat"/>
</dbReference>
<dbReference type="AlphaFoldDB" id="A0A4P9XXC4"/>
<feature type="domain" description="Tyrosine specific protein phosphatases" evidence="10">
    <location>
        <begin position="128"/>
        <end position="176"/>
    </location>
</feature>